<reference evidence="9" key="1">
    <citation type="journal article" date="2019" name="Int. J. Syst. Evol. Microbiol.">
        <title>The Global Catalogue of Microorganisms (GCM) 10K type strain sequencing project: providing services to taxonomists for standard genome sequencing and annotation.</title>
        <authorList>
            <consortium name="The Broad Institute Genomics Platform"/>
            <consortium name="The Broad Institute Genome Sequencing Center for Infectious Disease"/>
            <person name="Wu L."/>
            <person name="Ma J."/>
        </authorList>
    </citation>
    <scope>NUCLEOTIDE SEQUENCE [LARGE SCALE GENOMIC DNA]</scope>
    <source>
        <strain evidence="9">TISTR 932</strain>
    </source>
</reference>
<dbReference type="CDD" id="cd17895">
    <property type="entry name" value="AGPR_1_N"/>
    <property type="match status" value="1"/>
</dbReference>
<feature type="active site" evidence="5 6">
    <location>
        <position position="147"/>
    </location>
</feature>
<dbReference type="NCBIfam" id="TIGR01850">
    <property type="entry name" value="argC"/>
    <property type="match status" value="1"/>
</dbReference>
<dbReference type="Pfam" id="PF22698">
    <property type="entry name" value="Semialdhyde_dhC_1"/>
    <property type="match status" value="1"/>
</dbReference>
<gene>
    <name evidence="5 8" type="primary">argC</name>
    <name evidence="8" type="ORF">ACFSR0_01000</name>
</gene>
<name>A0ABW5TFD4_9ENTE</name>
<keyword evidence="5" id="KW-0963">Cytoplasm</keyword>
<dbReference type="InterPro" id="IPR050085">
    <property type="entry name" value="AGPR"/>
</dbReference>
<dbReference type="EMBL" id="JBHUMO010000004">
    <property type="protein sequence ID" value="MFD2728017.1"/>
    <property type="molecule type" value="Genomic_DNA"/>
</dbReference>
<sequence>MNVGIVGVTGYSGMVLYSFLINHSEVDEIYLYGNQTNAEPRQLSKILPAFGENHLVIYPFDSEKVKEQVDCLFFATPSGTASQFAASLIESAFPVIDLSGDYRLHSAAEYDKWYGQPNRMLPDQAKVTYGLSEFTQDYANYVANPGCYATAVLLALAPLAMEGLLETDSIIVDAKSGVSGAGKKLASSSHFPFINENAWVYKLNHHQHIPEMIQQLQKWDGEIQSIQFSTTLLPITRGIIANHYVKLKKKMTQETLEKVYRNYYDECLFVRFRGQELPMIKDVTGSNFCDIGLVMNETTQVLTIVSVLDNLVKGAAGQAVQNFNKLFGFEESAGLPLLPQCP</sequence>
<dbReference type="InterPro" id="IPR036291">
    <property type="entry name" value="NAD(P)-bd_dom_sf"/>
</dbReference>
<dbReference type="PANTHER" id="PTHR32338">
    <property type="entry name" value="N-ACETYL-GAMMA-GLUTAMYL-PHOSPHATE REDUCTASE, CHLOROPLASTIC-RELATED-RELATED"/>
    <property type="match status" value="1"/>
</dbReference>
<proteinExistence type="inferred from homology"/>
<comment type="similarity">
    <text evidence="5">Belongs to the NAGSA dehydrogenase family. Type 1 subfamily.</text>
</comment>
<comment type="subcellular location">
    <subcellularLocation>
        <location evidence="5">Cytoplasm</location>
    </subcellularLocation>
</comment>
<keyword evidence="1 5" id="KW-0055">Arginine biosynthesis</keyword>
<dbReference type="EC" id="1.2.1.38" evidence="5"/>
<dbReference type="InterPro" id="IPR023013">
    <property type="entry name" value="AGPR_AS"/>
</dbReference>
<keyword evidence="9" id="KW-1185">Reference proteome</keyword>
<keyword evidence="2 5" id="KW-0028">Amino-acid biosynthesis</keyword>
<dbReference type="InterPro" id="IPR000706">
    <property type="entry name" value="AGPR_type-1"/>
</dbReference>
<dbReference type="Pfam" id="PF01118">
    <property type="entry name" value="Semialdhyde_dh"/>
    <property type="match status" value="1"/>
</dbReference>
<dbReference type="Gene3D" id="3.40.50.720">
    <property type="entry name" value="NAD(P)-binding Rossmann-like Domain"/>
    <property type="match status" value="1"/>
</dbReference>
<evidence type="ECO:0000256" key="2">
    <source>
        <dbReference type="ARBA" id="ARBA00022605"/>
    </source>
</evidence>
<dbReference type="PROSITE" id="PS01224">
    <property type="entry name" value="ARGC"/>
    <property type="match status" value="1"/>
</dbReference>
<evidence type="ECO:0000256" key="3">
    <source>
        <dbReference type="ARBA" id="ARBA00022857"/>
    </source>
</evidence>
<evidence type="ECO:0000256" key="1">
    <source>
        <dbReference type="ARBA" id="ARBA00022571"/>
    </source>
</evidence>
<dbReference type="InterPro" id="IPR058924">
    <property type="entry name" value="AGPR_dimerisation_dom"/>
</dbReference>
<evidence type="ECO:0000259" key="7">
    <source>
        <dbReference type="SMART" id="SM00859"/>
    </source>
</evidence>
<evidence type="ECO:0000313" key="8">
    <source>
        <dbReference type="EMBL" id="MFD2728017.1"/>
    </source>
</evidence>
<comment type="pathway">
    <text evidence="5">Amino-acid biosynthesis; L-arginine biosynthesis; N(2)-acetyl-L-ornithine from L-glutamate: step 3/4.</text>
</comment>
<dbReference type="PANTHER" id="PTHR32338:SF10">
    <property type="entry name" value="N-ACETYL-GAMMA-GLUTAMYL-PHOSPHATE REDUCTASE, CHLOROPLASTIC-RELATED"/>
    <property type="match status" value="1"/>
</dbReference>
<keyword evidence="3 5" id="KW-0521">NADP</keyword>
<dbReference type="SMART" id="SM00859">
    <property type="entry name" value="Semialdhyde_dh"/>
    <property type="match status" value="1"/>
</dbReference>
<keyword evidence="4 5" id="KW-0560">Oxidoreductase</keyword>
<dbReference type="GO" id="GO:0003942">
    <property type="term" value="F:N-acetyl-gamma-glutamyl-phosphate reductase activity"/>
    <property type="evidence" value="ECO:0007669"/>
    <property type="project" value="UniProtKB-EC"/>
</dbReference>
<protein>
    <recommendedName>
        <fullName evidence="5">N-acetyl-gamma-glutamyl-phosphate reductase</fullName>
        <shortName evidence="5">AGPR</shortName>
        <ecNumber evidence="5">1.2.1.38</ecNumber>
    </recommendedName>
    <alternativeName>
        <fullName evidence="5">N-acetyl-glutamate semialdehyde dehydrogenase</fullName>
        <shortName evidence="5">NAGSA dehydrogenase</shortName>
    </alternativeName>
</protein>
<comment type="caution">
    <text evidence="8">The sequence shown here is derived from an EMBL/GenBank/DDBJ whole genome shotgun (WGS) entry which is preliminary data.</text>
</comment>
<dbReference type="CDD" id="cd23934">
    <property type="entry name" value="AGPR_1_C"/>
    <property type="match status" value="1"/>
</dbReference>
<evidence type="ECO:0000313" key="9">
    <source>
        <dbReference type="Proteomes" id="UP001597427"/>
    </source>
</evidence>
<dbReference type="SUPFAM" id="SSF51735">
    <property type="entry name" value="NAD(P)-binding Rossmann-fold domains"/>
    <property type="match status" value="1"/>
</dbReference>
<feature type="domain" description="Semialdehyde dehydrogenase NAD-binding" evidence="7">
    <location>
        <begin position="2"/>
        <end position="142"/>
    </location>
</feature>
<evidence type="ECO:0000256" key="6">
    <source>
        <dbReference type="PROSITE-ProRule" id="PRU10010"/>
    </source>
</evidence>
<comment type="catalytic activity">
    <reaction evidence="5">
        <text>N-acetyl-L-glutamate 5-semialdehyde + phosphate + NADP(+) = N-acetyl-L-glutamyl 5-phosphate + NADPH + H(+)</text>
        <dbReference type="Rhea" id="RHEA:21588"/>
        <dbReference type="ChEBI" id="CHEBI:15378"/>
        <dbReference type="ChEBI" id="CHEBI:29123"/>
        <dbReference type="ChEBI" id="CHEBI:43474"/>
        <dbReference type="ChEBI" id="CHEBI:57783"/>
        <dbReference type="ChEBI" id="CHEBI:57936"/>
        <dbReference type="ChEBI" id="CHEBI:58349"/>
        <dbReference type="EC" id="1.2.1.38"/>
    </reaction>
</comment>
<dbReference type="RefSeq" id="WP_379979009.1">
    <property type="nucleotide sequence ID" value="NZ_JBHUMO010000004.1"/>
</dbReference>
<dbReference type="Proteomes" id="UP001597427">
    <property type="component" value="Unassembled WGS sequence"/>
</dbReference>
<dbReference type="InterPro" id="IPR000534">
    <property type="entry name" value="Semialdehyde_DH_NAD-bd"/>
</dbReference>
<dbReference type="HAMAP" id="MF_00150">
    <property type="entry name" value="ArgC_type1"/>
    <property type="match status" value="1"/>
</dbReference>
<evidence type="ECO:0000256" key="4">
    <source>
        <dbReference type="ARBA" id="ARBA00023002"/>
    </source>
</evidence>
<accession>A0ABW5TFD4</accession>
<organism evidence="8 9">
    <name type="scientific">Enterococcus camelliae</name>
    <dbReference type="NCBI Taxonomy" id="453959"/>
    <lineage>
        <taxon>Bacteria</taxon>
        <taxon>Bacillati</taxon>
        <taxon>Bacillota</taxon>
        <taxon>Bacilli</taxon>
        <taxon>Lactobacillales</taxon>
        <taxon>Enterococcaceae</taxon>
        <taxon>Enterococcus</taxon>
    </lineage>
</organism>
<evidence type="ECO:0000256" key="5">
    <source>
        <dbReference type="HAMAP-Rule" id="MF_00150"/>
    </source>
</evidence>
<dbReference type="SUPFAM" id="SSF55347">
    <property type="entry name" value="Glyceraldehyde-3-phosphate dehydrogenase-like, C-terminal domain"/>
    <property type="match status" value="1"/>
</dbReference>
<dbReference type="Gene3D" id="3.30.360.10">
    <property type="entry name" value="Dihydrodipicolinate Reductase, domain 2"/>
    <property type="match status" value="1"/>
</dbReference>
<comment type="function">
    <text evidence="5">Catalyzes the NADPH-dependent reduction of N-acetyl-5-glutamyl phosphate to yield N-acetyl-L-glutamate 5-semialdehyde.</text>
</comment>